<keyword evidence="1" id="KW-1133">Transmembrane helix</keyword>
<dbReference type="EMBL" id="ASTJ01000037">
    <property type="protein sequence ID" value="EPC00931.1"/>
    <property type="molecule type" value="Genomic_DNA"/>
</dbReference>
<keyword evidence="1" id="KW-0472">Membrane</keyword>
<keyword evidence="3" id="KW-1185">Reference proteome</keyword>
<organism evidence="2 3">
    <name type="scientific">Litchfieldella anticariensis (strain DSM 16096 / CECT 5854 / CIP 108499 / LMG 22089 / FP35)</name>
    <name type="common">Halomonas anticariensis</name>
    <dbReference type="NCBI Taxonomy" id="1121939"/>
    <lineage>
        <taxon>Bacteria</taxon>
        <taxon>Pseudomonadati</taxon>
        <taxon>Pseudomonadota</taxon>
        <taxon>Gammaproteobacteria</taxon>
        <taxon>Oceanospirillales</taxon>
        <taxon>Halomonadaceae</taxon>
        <taxon>Litchfieldella</taxon>
    </lineage>
</organism>
<feature type="transmembrane region" description="Helical" evidence="1">
    <location>
        <begin position="12"/>
        <end position="33"/>
    </location>
</feature>
<name>S2L866_LITA3</name>
<gene>
    <name evidence="2" type="ORF">L861_15345</name>
</gene>
<keyword evidence="1" id="KW-0812">Transmembrane</keyword>
<sequence length="35" mass="3784">MAIMALETAATLVARFTSIFIGMTCFLIGSFNLDL</sequence>
<reference evidence="2 3" key="1">
    <citation type="journal article" date="2013" name="Genome Announc.">
        <title>Draft genome sequence of the moderately halophilic gammaproteobacterium Halomonas anticariensis FP35.</title>
        <authorList>
            <person name="Tahrioui A."/>
            <person name="Quesada E."/>
            <person name="Llamas I."/>
        </authorList>
    </citation>
    <scope>NUCLEOTIDE SEQUENCE [LARGE SCALE GENOMIC DNA]</scope>
    <source>
        <strain evidence="3">DSM 16096 / CECT 5854 / LMG 22089 / FP35</strain>
    </source>
</reference>
<evidence type="ECO:0000313" key="2">
    <source>
        <dbReference type="EMBL" id="EPC00931.1"/>
    </source>
</evidence>
<accession>S2L866</accession>
<dbReference type="AlphaFoldDB" id="S2L866"/>
<evidence type="ECO:0000313" key="3">
    <source>
        <dbReference type="Proteomes" id="UP000014463"/>
    </source>
</evidence>
<protein>
    <submittedName>
        <fullName evidence="2">Uncharacterized protein</fullName>
    </submittedName>
</protein>
<comment type="caution">
    <text evidence="2">The sequence shown here is derived from an EMBL/GenBank/DDBJ whole genome shotgun (WGS) entry which is preliminary data.</text>
</comment>
<evidence type="ECO:0000256" key="1">
    <source>
        <dbReference type="SAM" id="Phobius"/>
    </source>
</evidence>
<dbReference type="Proteomes" id="UP000014463">
    <property type="component" value="Unassembled WGS sequence"/>
</dbReference>
<dbReference type="STRING" id="1121939.L861_15345"/>
<proteinExistence type="predicted"/>